<comment type="caution">
    <text evidence="6">The sequence shown here is derived from an EMBL/GenBank/DDBJ whole genome shotgun (WGS) entry which is preliminary data.</text>
</comment>
<reference evidence="6 7" key="1">
    <citation type="journal article" date="2022" name="Allergy">
        <title>Genome assembly and annotation of Periplaneta americana reveal a comprehensive cockroach allergen profile.</title>
        <authorList>
            <person name="Wang L."/>
            <person name="Xiong Q."/>
            <person name="Saelim N."/>
            <person name="Wang L."/>
            <person name="Nong W."/>
            <person name="Wan A.T."/>
            <person name="Shi M."/>
            <person name="Liu X."/>
            <person name="Cao Q."/>
            <person name="Hui J.H.L."/>
            <person name="Sookrung N."/>
            <person name="Leung T.F."/>
            <person name="Tungtrongchitr A."/>
            <person name="Tsui S.K.W."/>
        </authorList>
    </citation>
    <scope>NUCLEOTIDE SEQUENCE [LARGE SCALE GENOMIC DNA]</scope>
    <source>
        <strain evidence="6">PWHHKU_190912</strain>
    </source>
</reference>
<dbReference type="InterPro" id="IPR032675">
    <property type="entry name" value="LRR_dom_sf"/>
</dbReference>
<evidence type="ECO:0000256" key="3">
    <source>
        <dbReference type="ARBA" id="ARBA00023242"/>
    </source>
</evidence>
<keyword evidence="7" id="KW-1185">Reference proteome</keyword>
<keyword evidence="1" id="KW-0433">Leucine-rich repeat</keyword>
<dbReference type="PANTHER" id="PTHR48051">
    <property type="match status" value="1"/>
</dbReference>
<dbReference type="Pfam" id="PF13855">
    <property type="entry name" value="LRR_8"/>
    <property type="match status" value="1"/>
</dbReference>
<dbReference type="PANTHER" id="PTHR48051:SF52">
    <property type="entry name" value="LEUCINE-RICH REPEAT PROTEIN 1"/>
    <property type="match status" value="1"/>
</dbReference>
<dbReference type="InterPro" id="IPR057437">
    <property type="entry name" value="PIF1/LRR1_PH"/>
</dbReference>
<dbReference type="SMART" id="SM00369">
    <property type="entry name" value="LRR_TYP"/>
    <property type="match status" value="4"/>
</dbReference>
<evidence type="ECO:0000313" key="7">
    <source>
        <dbReference type="Proteomes" id="UP001148838"/>
    </source>
</evidence>
<dbReference type="InterPro" id="IPR050216">
    <property type="entry name" value="LRR_domain-containing"/>
</dbReference>
<dbReference type="EMBL" id="JAJSOF020000038">
    <property type="protein sequence ID" value="KAJ4427712.1"/>
    <property type="molecule type" value="Genomic_DNA"/>
</dbReference>
<organism evidence="6 7">
    <name type="scientific">Periplaneta americana</name>
    <name type="common">American cockroach</name>
    <name type="synonym">Blatta americana</name>
    <dbReference type="NCBI Taxonomy" id="6978"/>
    <lineage>
        <taxon>Eukaryota</taxon>
        <taxon>Metazoa</taxon>
        <taxon>Ecdysozoa</taxon>
        <taxon>Arthropoda</taxon>
        <taxon>Hexapoda</taxon>
        <taxon>Insecta</taxon>
        <taxon>Pterygota</taxon>
        <taxon>Neoptera</taxon>
        <taxon>Polyneoptera</taxon>
        <taxon>Dictyoptera</taxon>
        <taxon>Blattodea</taxon>
        <taxon>Blattoidea</taxon>
        <taxon>Blattidae</taxon>
        <taxon>Blattinae</taxon>
        <taxon>Periplaneta</taxon>
    </lineage>
</organism>
<dbReference type="PROSITE" id="PS51450">
    <property type="entry name" value="LRR"/>
    <property type="match status" value="1"/>
</dbReference>
<proteinExistence type="predicted"/>
<dbReference type="PRINTS" id="PR00019">
    <property type="entry name" value="LEURICHRPT"/>
</dbReference>
<dbReference type="SMART" id="SM00364">
    <property type="entry name" value="LRR_BAC"/>
    <property type="match status" value="4"/>
</dbReference>
<keyword evidence="3" id="KW-0539">Nucleus</keyword>
<evidence type="ECO:0000256" key="2">
    <source>
        <dbReference type="ARBA" id="ARBA00022737"/>
    </source>
</evidence>
<feature type="domain" description="PIF1/LRR1 pleckstrin homology" evidence="5">
    <location>
        <begin position="1"/>
        <end position="113"/>
    </location>
</feature>
<dbReference type="Pfam" id="PF13966">
    <property type="entry name" value="zf-RVT"/>
    <property type="match status" value="1"/>
</dbReference>
<dbReference type="InterPro" id="IPR026960">
    <property type="entry name" value="RVT-Znf"/>
</dbReference>
<dbReference type="InterPro" id="IPR001611">
    <property type="entry name" value="Leu-rich_rpt"/>
</dbReference>
<dbReference type="Pfam" id="PF25344">
    <property type="entry name" value="PH_LRR1"/>
    <property type="match status" value="1"/>
</dbReference>
<evidence type="ECO:0000313" key="6">
    <source>
        <dbReference type="EMBL" id="KAJ4427712.1"/>
    </source>
</evidence>
<evidence type="ECO:0000259" key="4">
    <source>
        <dbReference type="Pfam" id="PF13966"/>
    </source>
</evidence>
<dbReference type="Proteomes" id="UP001148838">
    <property type="component" value="Unassembled WGS sequence"/>
</dbReference>
<dbReference type="SUPFAM" id="SSF52058">
    <property type="entry name" value="L domain-like"/>
    <property type="match status" value="1"/>
</dbReference>
<name>A0ABQ8S1G8_PERAM</name>
<sequence length="541" mass="61879">MKIVGNVEICNRLLPSLNISGRGRSQWSSLAIGKQPGTEAELYILHQSAQNKLGTKYKVKKNIEQVFTRFVNEGKATIRFKNPPHDICIKCDSLQLKCFLRTLKLGLEEKISPKALMLSNITTTSKLPSIPKTKLEVLSKAAYPILEGFPRTLQILRINHAEQKKFDNKILRLQNLKLLDLSHNELTHLPEELGSLPSLECLHLSHNKLSETPIHDTKWNWISSYNLTKSLQVLDLSNNEETKYRWYFKMASDPLIAVRETSRMKSLFSWNFLQKLTKRRGIVPLAPTISPTASMELCLLPKQISKLKKLSILKIERNKLTELPPGLGNLTHLRTLGAGYNNLRYLPGSVGRLRLDSLDLAQNSFEPITNHLSVNCIGVPSLMECAARTVVENRSVSHFTNLWINNWLSSDKGKILQSVQKKPNDLEMYKNLPRHVQTFLTRARTGHIVTQLYLHRFHISDDPTCLWCNNHDEDLEHILLYCPPINHKRSKLKSSVPVTKDTALQYILTTPQLWLLATGIYNEHVIEISLISREKQQLNRL</sequence>
<accession>A0ABQ8S1G8</accession>
<gene>
    <name evidence="6" type="ORF">ANN_25364</name>
</gene>
<feature type="domain" description="Reverse transcriptase zinc-binding" evidence="4">
    <location>
        <begin position="430"/>
        <end position="483"/>
    </location>
</feature>
<protein>
    <submittedName>
        <fullName evidence="6">Uncharacterized protein</fullName>
    </submittedName>
</protein>
<keyword evidence="2" id="KW-0677">Repeat</keyword>
<dbReference type="Gene3D" id="3.80.10.10">
    <property type="entry name" value="Ribonuclease Inhibitor"/>
    <property type="match status" value="2"/>
</dbReference>
<evidence type="ECO:0000259" key="5">
    <source>
        <dbReference type="Pfam" id="PF25344"/>
    </source>
</evidence>
<dbReference type="InterPro" id="IPR003591">
    <property type="entry name" value="Leu-rich_rpt_typical-subtyp"/>
</dbReference>
<evidence type="ECO:0000256" key="1">
    <source>
        <dbReference type="ARBA" id="ARBA00022614"/>
    </source>
</evidence>